<dbReference type="OrthoDB" id="4850726at2759"/>
<organism evidence="3 4">
    <name type="scientific">Xylaria flabelliformis</name>
    <dbReference type="NCBI Taxonomy" id="2512241"/>
    <lineage>
        <taxon>Eukaryota</taxon>
        <taxon>Fungi</taxon>
        <taxon>Dikarya</taxon>
        <taxon>Ascomycota</taxon>
        <taxon>Pezizomycotina</taxon>
        <taxon>Sordariomycetes</taxon>
        <taxon>Xylariomycetidae</taxon>
        <taxon>Xylariales</taxon>
        <taxon>Xylariaceae</taxon>
        <taxon>Xylaria</taxon>
    </lineage>
</organism>
<feature type="compositionally biased region" description="Low complexity" evidence="1">
    <location>
        <begin position="746"/>
        <end position="763"/>
    </location>
</feature>
<feature type="domain" description="Heterokaryon incompatibility" evidence="2">
    <location>
        <begin position="128"/>
        <end position="289"/>
    </location>
</feature>
<accession>A0A553I054</accession>
<dbReference type="Proteomes" id="UP000319160">
    <property type="component" value="Unassembled WGS sequence"/>
</dbReference>
<feature type="compositionally biased region" description="Polar residues" evidence="1">
    <location>
        <begin position="1035"/>
        <end position="1053"/>
    </location>
</feature>
<feature type="compositionally biased region" description="Polar residues" evidence="1">
    <location>
        <begin position="703"/>
        <end position="722"/>
    </location>
</feature>
<dbReference type="STRING" id="2512241.A0A553I054"/>
<reference evidence="4" key="1">
    <citation type="submission" date="2019-06" db="EMBL/GenBank/DDBJ databases">
        <title>Draft genome sequence of the griseofulvin-producing fungus Xylaria cubensis strain G536.</title>
        <authorList>
            <person name="Mead M.E."/>
            <person name="Raja H.A."/>
            <person name="Steenwyk J.L."/>
            <person name="Knowles S.L."/>
            <person name="Oberlies N.H."/>
            <person name="Rokas A."/>
        </authorList>
    </citation>
    <scope>NUCLEOTIDE SEQUENCE [LARGE SCALE GENOMIC DNA]</scope>
    <source>
        <strain evidence="4">G536</strain>
    </source>
</reference>
<proteinExistence type="predicted"/>
<name>A0A553I054_9PEZI</name>
<protein>
    <recommendedName>
        <fullName evidence="2">Heterokaryon incompatibility domain-containing protein</fullName>
    </recommendedName>
</protein>
<dbReference type="InterPro" id="IPR052895">
    <property type="entry name" value="HetReg/Transcr_Mod"/>
</dbReference>
<dbReference type="Pfam" id="PF06985">
    <property type="entry name" value="HET"/>
    <property type="match status" value="1"/>
</dbReference>
<sequence length="1145" mass="127763">MHSPNAYPGASAPNPYIYRQLSHSCEIRLATLFPGELHEPIRLQISHVHHATLTKKNNNIMNLDALKRTLPNKWKAYETTESQAFFYYEEDDGSNWKATWEHPDPAFDRSLYVASDNGTEPSCHSAIYEAISYTWGAGQASSPVFVTDDNSIVPAVLTIGSNLSTALTHLRYKDRSRSLWVDAICINQSDENERTAQVKRMAAIYKQARRVVVWLGPGDHSSALAIRTLDYLGRQVVKTKDNWMFCTPDAEEPWWCEANCKLPYNEETWKAISELLARSWFTRVWVIQEIQLANYHAVIQCGTEEISWSNFRKAIVTLWNKNNMPSILPRAKLFFVEQLTRNNIQQVPASHILRLTKNRQCTDPRDFVYALLGLLPQPFTQALQPDYGAGVNEVYKDIFIRHIEYTNRLELLRDCNLRNQTKSRLTSWAPDFSTSGSWPKPIDWQFAAGYSPCRARLINSNMLEVMGVYCAVIKDILPAISIFCELRDGRYSTTDSDSDPKLKVGNAHPPDNGRERTYRTGEPIWSVYTKITTGNYLRERFPIHNVPTLNDWASHLSNHDLATGLVAQGNSTKGLSSFHEDHSRDLMRHRYFITTKEGYLGLGPAGAQQVLRPESGGGHSVVGECYVCGLEDATALLGPLGDHWRVQQMKHEYKNASWICIYGMRGGHHRSNSGAMDTEDATPSQVQLISPVTPRHQSLWETVSSMEDSATTHGSNVASNKMQVDDGCDPATIDGAATQGDASHPSGGTVTARGRGRGASSARGGRHALPCGRIGTSRAVKRPRARRGADGLNDKDNGNENDNDGGPKNTKKQKPNASDSPVVYPVEIHRRKTSLRERLISGVYEPQAVGMRVYNMKKAATAAAAAQTPTDPRNAPREFLVPTGPRINASNHEQLSNSANNTMNTDDAVDIPSNPRIAYKSTPMHQLHFSEGLVLALKQNLVKWEDKQHSEGLVFVVVHLINNDIADMHVFSTLRDATADAIWTMINEHPEAFALPRNVDADGVEIKCEKYERATSLIRDVNNNRPNFVPMPVTPTNQRSGGEHASGSQTVGISSGAKLEKEDTLFVMMKKESPEMPRPQRFVSPQPDLNDRGELLLGDAPEPAYVFSGKFRFVSFGLKMEARRADGAVVKVSVHLKNLRRPAPI</sequence>
<gene>
    <name evidence="3" type="ORF">FHL15_005558</name>
</gene>
<dbReference type="AlphaFoldDB" id="A0A553I054"/>
<keyword evidence="4" id="KW-1185">Reference proteome</keyword>
<dbReference type="PANTHER" id="PTHR24148">
    <property type="entry name" value="ANKYRIN REPEAT DOMAIN-CONTAINING PROTEIN 39 HOMOLOG-RELATED"/>
    <property type="match status" value="1"/>
</dbReference>
<evidence type="ECO:0000313" key="4">
    <source>
        <dbReference type="Proteomes" id="UP000319160"/>
    </source>
</evidence>
<feature type="region of interest" description="Disordered" evidence="1">
    <location>
        <begin position="703"/>
        <end position="826"/>
    </location>
</feature>
<dbReference type="InterPro" id="IPR010730">
    <property type="entry name" value="HET"/>
</dbReference>
<evidence type="ECO:0000313" key="3">
    <source>
        <dbReference type="EMBL" id="TRX93586.1"/>
    </source>
</evidence>
<feature type="region of interest" description="Disordered" evidence="1">
    <location>
        <begin position="492"/>
        <end position="518"/>
    </location>
</feature>
<dbReference type="PANTHER" id="PTHR24148:SF64">
    <property type="entry name" value="HETEROKARYON INCOMPATIBILITY DOMAIN-CONTAINING PROTEIN"/>
    <property type="match status" value="1"/>
</dbReference>
<dbReference type="EMBL" id="VFLP01000028">
    <property type="protein sequence ID" value="TRX93586.1"/>
    <property type="molecule type" value="Genomic_DNA"/>
</dbReference>
<feature type="compositionally biased region" description="Basic and acidic residues" evidence="1">
    <location>
        <begin position="787"/>
        <end position="798"/>
    </location>
</feature>
<evidence type="ECO:0000256" key="1">
    <source>
        <dbReference type="SAM" id="MobiDB-lite"/>
    </source>
</evidence>
<comment type="caution">
    <text evidence="3">The sequence shown here is derived from an EMBL/GenBank/DDBJ whole genome shotgun (WGS) entry which is preliminary data.</text>
</comment>
<feature type="region of interest" description="Disordered" evidence="1">
    <location>
        <begin position="1035"/>
        <end position="1054"/>
    </location>
</feature>
<evidence type="ECO:0000259" key="2">
    <source>
        <dbReference type="Pfam" id="PF06985"/>
    </source>
</evidence>